<feature type="transmembrane region" description="Helical" evidence="9">
    <location>
        <begin position="88"/>
        <end position="104"/>
    </location>
</feature>
<comment type="pathway">
    <text evidence="9">Protein modification; lipoprotein biosynthesis (signal peptide cleavage).</text>
</comment>
<dbReference type="PRINTS" id="PR00781">
    <property type="entry name" value="LIPOSIGPTASE"/>
</dbReference>
<keyword evidence="5 9" id="KW-0064">Aspartyl protease</keyword>
<dbReference type="AlphaFoldDB" id="A0A060Q017"/>
<dbReference type="GO" id="GO:0004190">
    <property type="term" value="F:aspartic-type endopeptidase activity"/>
    <property type="evidence" value="ECO:0007669"/>
    <property type="project" value="UniProtKB-UniRule"/>
</dbReference>
<comment type="subcellular location">
    <subcellularLocation>
        <location evidence="9">Cell membrane</location>
        <topology evidence="9">Multi-pass membrane protein</topology>
    </subcellularLocation>
</comment>
<evidence type="ECO:0000313" key="13">
    <source>
        <dbReference type="Proteomes" id="UP000031662"/>
    </source>
</evidence>
<evidence type="ECO:0000256" key="6">
    <source>
        <dbReference type="ARBA" id="ARBA00022801"/>
    </source>
</evidence>
<feature type="transmembrane region" description="Helical" evidence="9">
    <location>
        <begin position="62"/>
        <end position="79"/>
    </location>
</feature>
<evidence type="ECO:0000313" key="12">
    <source>
        <dbReference type="EMBL" id="BAO97701.1"/>
    </source>
</evidence>
<keyword evidence="4 9" id="KW-0812">Transmembrane</keyword>
<dbReference type="RefSeq" id="WP_017281545.1">
    <property type="nucleotide sequence ID" value="NZ_AP014523.1"/>
</dbReference>
<gene>
    <name evidence="9" type="primary">lspA</name>
    <name evidence="12" type="ORF">NY40_0688</name>
</gene>
<dbReference type="EMBL" id="AP014523">
    <property type="protein sequence ID" value="BAO97701.1"/>
    <property type="molecule type" value="Genomic_DNA"/>
</dbReference>
<feature type="transmembrane region" description="Helical" evidence="9">
    <location>
        <begin position="124"/>
        <end position="147"/>
    </location>
</feature>
<dbReference type="UniPathway" id="UPA00665"/>
<dbReference type="PANTHER" id="PTHR33695">
    <property type="entry name" value="LIPOPROTEIN SIGNAL PEPTIDASE"/>
    <property type="match status" value="1"/>
</dbReference>
<comment type="similarity">
    <text evidence="1 9 11">Belongs to the peptidase A8 family.</text>
</comment>
<dbReference type="PROSITE" id="PS00855">
    <property type="entry name" value="SPASE_II"/>
    <property type="match status" value="1"/>
</dbReference>
<evidence type="ECO:0000256" key="5">
    <source>
        <dbReference type="ARBA" id="ARBA00022750"/>
    </source>
</evidence>
<dbReference type="EC" id="3.4.23.36" evidence="9"/>
<organism evidence="12 13">
    <name type="scientific">Helicobacter pylori NY40</name>
    <dbReference type="NCBI Taxonomy" id="1426844"/>
    <lineage>
        <taxon>Bacteria</taxon>
        <taxon>Pseudomonadati</taxon>
        <taxon>Campylobacterota</taxon>
        <taxon>Epsilonproteobacteria</taxon>
        <taxon>Campylobacterales</taxon>
        <taxon>Helicobacteraceae</taxon>
        <taxon>Helicobacter</taxon>
    </lineage>
</organism>
<dbReference type="Proteomes" id="UP000031662">
    <property type="component" value="Chromosome"/>
</dbReference>
<keyword evidence="7 9" id="KW-1133">Transmembrane helix</keyword>
<keyword evidence="6 9" id="KW-0378">Hydrolase</keyword>
<evidence type="ECO:0000256" key="1">
    <source>
        <dbReference type="ARBA" id="ARBA00006139"/>
    </source>
</evidence>
<feature type="active site" evidence="9">
    <location>
        <position position="131"/>
    </location>
</feature>
<name>A0A060Q017_HELPX</name>
<evidence type="ECO:0000256" key="8">
    <source>
        <dbReference type="ARBA" id="ARBA00023136"/>
    </source>
</evidence>
<evidence type="ECO:0000256" key="4">
    <source>
        <dbReference type="ARBA" id="ARBA00022692"/>
    </source>
</evidence>
<keyword evidence="2 9" id="KW-1003">Cell membrane</keyword>
<reference evidence="12 13" key="1">
    <citation type="submission" date="2013-11" db="EMBL/GenBank/DDBJ databases">
        <title>Estimation of Helicobacter pylori bacteriophage ecology using H. pylori isolates.</title>
        <authorList>
            <person name="Uchiyama J."/>
            <person name="Takemura-Uchiyama I."/>
            <person name="Ujihara T."/>
            <person name="Matsuzaki S."/>
        </authorList>
    </citation>
    <scope>NUCLEOTIDE SEQUENCE [LARGE SCALE GENOMIC DNA]</scope>
    <source>
        <strain evidence="12 13">NY40</strain>
    </source>
</reference>
<evidence type="ECO:0000256" key="11">
    <source>
        <dbReference type="RuleBase" id="RU004181"/>
    </source>
</evidence>
<comment type="function">
    <text evidence="9 10">This protein specifically catalyzes the removal of signal peptides from prolipoproteins.</text>
</comment>
<keyword evidence="3 9" id="KW-0645">Protease</keyword>
<dbReference type="Pfam" id="PF01252">
    <property type="entry name" value="Peptidase_A8"/>
    <property type="match status" value="1"/>
</dbReference>
<dbReference type="InterPro" id="IPR001872">
    <property type="entry name" value="Peptidase_A8"/>
</dbReference>
<evidence type="ECO:0000256" key="2">
    <source>
        <dbReference type="ARBA" id="ARBA00022475"/>
    </source>
</evidence>
<dbReference type="GO" id="GO:0006508">
    <property type="term" value="P:proteolysis"/>
    <property type="evidence" value="ECO:0007669"/>
    <property type="project" value="UniProtKB-KW"/>
</dbReference>
<evidence type="ECO:0000256" key="7">
    <source>
        <dbReference type="ARBA" id="ARBA00022989"/>
    </source>
</evidence>
<comment type="catalytic activity">
    <reaction evidence="9 10">
        <text>Release of signal peptides from bacterial membrane prolipoproteins. Hydrolyzes -Xaa-Yaa-Zaa-|-(S,diacylglyceryl)Cys-, in which Xaa is hydrophobic (preferably Leu), and Yaa (Ala or Ser) and Zaa (Gly or Ala) have small, neutral side chains.</text>
        <dbReference type="EC" id="3.4.23.36"/>
    </reaction>
</comment>
<dbReference type="NCBIfam" id="TIGR00077">
    <property type="entry name" value="lspA"/>
    <property type="match status" value="1"/>
</dbReference>
<evidence type="ECO:0000256" key="10">
    <source>
        <dbReference type="RuleBase" id="RU000594"/>
    </source>
</evidence>
<sequence>MLKTTKKSLLIFIGVFFLIFGADQAIKYAILEGFRYESLIIDIVLVFNKGVAFSLLSFLEGGLKYLQILLILGLFIFLMRQKELFKNHAIEFGMVFGAGVSNVLDRFVHGGVVDYVYYHYGFDFAIFNFADVMIDVGVGVLLLRQFFFKQKQNKIKA</sequence>
<evidence type="ECO:0000256" key="3">
    <source>
        <dbReference type="ARBA" id="ARBA00022670"/>
    </source>
</evidence>
<proteinExistence type="inferred from homology"/>
<protein>
    <recommendedName>
        <fullName evidence="9">Lipoprotein signal peptidase</fullName>
        <ecNumber evidence="9">3.4.23.36</ecNumber>
    </recommendedName>
    <alternativeName>
        <fullName evidence="9">Prolipoprotein signal peptidase</fullName>
    </alternativeName>
    <alternativeName>
        <fullName evidence="9">Signal peptidase II</fullName>
        <shortName evidence="9">SPase II</shortName>
    </alternativeName>
</protein>
<dbReference type="GO" id="GO:0005886">
    <property type="term" value="C:plasma membrane"/>
    <property type="evidence" value="ECO:0007669"/>
    <property type="project" value="UniProtKB-SubCell"/>
</dbReference>
<dbReference type="HAMAP" id="MF_00161">
    <property type="entry name" value="LspA"/>
    <property type="match status" value="1"/>
</dbReference>
<accession>A0A060Q017</accession>
<feature type="active site" evidence="9">
    <location>
        <position position="114"/>
    </location>
</feature>
<dbReference type="HOGENOM" id="CLU_083252_4_3_7"/>
<dbReference type="PANTHER" id="PTHR33695:SF1">
    <property type="entry name" value="LIPOPROTEIN SIGNAL PEPTIDASE"/>
    <property type="match status" value="1"/>
</dbReference>
<comment type="caution">
    <text evidence="9">Lacks conserved residue(s) required for the propagation of feature annotation.</text>
</comment>
<keyword evidence="8 9" id="KW-0472">Membrane</keyword>
<evidence type="ECO:0000256" key="9">
    <source>
        <dbReference type="HAMAP-Rule" id="MF_00161"/>
    </source>
</evidence>